<keyword evidence="6" id="KW-1185">Reference proteome</keyword>
<dbReference type="Gene3D" id="2.60.40.420">
    <property type="entry name" value="Cupredoxins - blue copper proteins"/>
    <property type="match status" value="1"/>
</dbReference>
<accession>A0A2H1EGP7</accession>
<keyword evidence="3" id="KW-0812">Transmembrane</keyword>
<evidence type="ECO:0000259" key="4">
    <source>
        <dbReference type="Pfam" id="PF00127"/>
    </source>
</evidence>
<feature type="domain" description="Blue (type 1) copper" evidence="4">
    <location>
        <begin position="49"/>
        <end position="137"/>
    </location>
</feature>
<keyword evidence="3" id="KW-0472">Membrane</keyword>
<sequence>MLDSKFIIFLILLISAITVCGTQNVFAENRTVTIPFGASNPHFETEAPFWYTPPILTIHVNDTIVWLNSDREVHTVTSGKGVDRGEFSQGKMEGKPDGYFDSGPFKPSQSLAFTFDKPGTFYYFCTIHPWMNGAIVVSQDIPDYATDAEGNKINKWPVVKYTDDKMVETDLSWEPHIILTGEQVTFVFNFYNPATSSEFMTSTPYRFVIVQNGTEIFSSEDSTQYSGAYKYFVFNKSGPVEFRLENIGNMNETVRFSTFVFDNPSEIKKEIPVIQPARNLQLGQETQIVFVGPPIAALAFIIIWAKWGDKFKKKRTGEKL</sequence>
<dbReference type="AlphaFoldDB" id="A0A2H1EGP7"/>
<dbReference type="GO" id="GO:0009055">
    <property type="term" value="F:electron transfer activity"/>
    <property type="evidence" value="ECO:0007669"/>
    <property type="project" value="InterPro"/>
</dbReference>
<evidence type="ECO:0000256" key="2">
    <source>
        <dbReference type="ARBA" id="ARBA00023008"/>
    </source>
</evidence>
<dbReference type="InterPro" id="IPR052721">
    <property type="entry name" value="ET_Amicyanin"/>
</dbReference>
<name>A0A2H1EGP7_9ARCH</name>
<gene>
    <name evidence="5" type="ORF">NSIN_20584</name>
</gene>
<dbReference type="Proteomes" id="UP000232412">
    <property type="component" value="Unassembled WGS sequence"/>
</dbReference>
<proteinExistence type="predicted"/>
<evidence type="ECO:0000256" key="3">
    <source>
        <dbReference type="SAM" id="Phobius"/>
    </source>
</evidence>
<organism evidence="5 6">
    <name type="scientific">Nitrosotalea sinensis</name>
    <dbReference type="NCBI Taxonomy" id="1499975"/>
    <lineage>
        <taxon>Archaea</taxon>
        <taxon>Nitrososphaerota</taxon>
        <taxon>Nitrososphaeria</taxon>
        <taxon>Nitrosotaleales</taxon>
        <taxon>Nitrosotaleaceae</taxon>
        <taxon>Nitrosotalea</taxon>
    </lineage>
</organism>
<dbReference type="Pfam" id="PF00127">
    <property type="entry name" value="Copper-bind"/>
    <property type="match status" value="1"/>
</dbReference>
<keyword evidence="2" id="KW-0186">Copper</keyword>
<evidence type="ECO:0000313" key="6">
    <source>
        <dbReference type="Proteomes" id="UP000232412"/>
    </source>
</evidence>
<dbReference type="PANTHER" id="PTHR36507:SF1">
    <property type="entry name" value="BLL1555 PROTEIN"/>
    <property type="match status" value="1"/>
</dbReference>
<dbReference type="InterPro" id="IPR000923">
    <property type="entry name" value="BlueCu_1"/>
</dbReference>
<dbReference type="PANTHER" id="PTHR36507">
    <property type="entry name" value="BLL1555 PROTEIN"/>
    <property type="match status" value="1"/>
</dbReference>
<protein>
    <submittedName>
        <fullName evidence="5">Blue (Type1) copper domain-containing protein</fullName>
    </submittedName>
</protein>
<dbReference type="GO" id="GO:0005507">
    <property type="term" value="F:copper ion binding"/>
    <property type="evidence" value="ECO:0007669"/>
    <property type="project" value="InterPro"/>
</dbReference>
<keyword evidence="3" id="KW-1133">Transmembrane helix</keyword>
<dbReference type="InterPro" id="IPR008972">
    <property type="entry name" value="Cupredoxin"/>
</dbReference>
<dbReference type="RefSeq" id="WP_101009570.1">
    <property type="nucleotide sequence ID" value="NZ_FRFC01000003.1"/>
</dbReference>
<reference evidence="6" key="1">
    <citation type="submission" date="2016-12" db="EMBL/GenBank/DDBJ databases">
        <authorList>
            <person name="Herbold C."/>
        </authorList>
    </citation>
    <scope>NUCLEOTIDE SEQUENCE [LARGE SCALE GENOMIC DNA]</scope>
</reference>
<feature type="transmembrane region" description="Helical" evidence="3">
    <location>
        <begin position="288"/>
        <end position="305"/>
    </location>
</feature>
<dbReference type="SUPFAM" id="SSF49503">
    <property type="entry name" value="Cupredoxins"/>
    <property type="match status" value="1"/>
</dbReference>
<dbReference type="OrthoDB" id="11836at2157"/>
<keyword evidence="1" id="KW-0479">Metal-binding</keyword>
<dbReference type="EMBL" id="FRFC01000003">
    <property type="protein sequence ID" value="SHO45207.1"/>
    <property type="molecule type" value="Genomic_DNA"/>
</dbReference>
<evidence type="ECO:0000256" key="1">
    <source>
        <dbReference type="ARBA" id="ARBA00022723"/>
    </source>
</evidence>
<evidence type="ECO:0000313" key="5">
    <source>
        <dbReference type="EMBL" id="SHO45207.1"/>
    </source>
</evidence>